<organism evidence="1 2">
    <name type="scientific">Pyrenophora teres f. teres</name>
    <dbReference type="NCBI Taxonomy" id="97479"/>
    <lineage>
        <taxon>Eukaryota</taxon>
        <taxon>Fungi</taxon>
        <taxon>Dikarya</taxon>
        <taxon>Ascomycota</taxon>
        <taxon>Pezizomycotina</taxon>
        <taxon>Dothideomycetes</taxon>
        <taxon>Pleosporomycetidae</taxon>
        <taxon>Pleosporales</taxon>
        <taxon>Pleosporineae</taxon>
        <taxon>Pleosporaceae</taxon>
        <taxon>Pyrenophora</taxon>
    </lineage>
</organism>
<dbReference type="EMBL" id="HG992978">
    <property type="protein sequence ID" value="CAE7012111.1"/>
    <property type="molecule type" value="Genomic_DNA"/>
</dbReference>
<protein>
    <submittedName>
        <fullName evidence="1">Uncharacterized protein</fullName>
    </submittedName>
</protein>
<accession>A0A6S6VGZ2</accession>
<proteinExistence type="predicted"/>
<evidence type="ECO:0000313" key="2">
    <source>
        <dbReference type="Proteomes" id="UP000472372"/>
    </source>
</evidence>
<reference evidence="1" key="1">
    <citation type="submission" date="2021-02" db="EMBL/GenBank/DDBJ databases">
        <authorList>
            <person name="Syme A R."/>
            <person name="Syme A R."/>
            <person name="Moolhuijzen P."/>
        </authorList>
    </citation>
    <scope>NUCLEOTIDE SEQUENCE</scope>
    <source>
        <strain evidence="1">W1-1</strain>
    </source>
</reference>
<dbReference type="Proteomes" id="UP000472372">
    <property type="component" value="Chromosome 2"/>
</dbReference>
<name>A0A6S6VGZ2_9PLEO</name>
<evidence type="ECO:0000313" key="1">
    <source>
        <dbReference type="EMBL" id="CAE7012111.1"/>
    </source>
</evidence>
<sequence>MRLLAASAVILALAVLVIGERVNLAALKDWLLDHPPAPRLDRRGAFDPSRYADQATWDKYIKKGDRLLCLMAASDRAAGYLEQDPRDPPSAASKWIGDIRNELEMWYWHEAYVEVDWDCDFEAAGLKTAFDGLELNSLPLHDGDGNPIGDNNCWAIHHYDDNSDEDIVNQKYMANGKEYTATGAFYEFATNHPGGLVFAKNIMSPRSGVTFLGSWGRPANPDELPELQYCSDVLWAYWVRDNPNVQNLRVYGAQHVVNGDTVLLVTRAMRDVGKSALEAWPGVEFAYGTEGFRALIGSPIGATAAHMLVAHKADLGVKWITKVNIVKNNPSPRKNRRIGADMHMFFTIEDVPQDDISDPDSPGAVKRSVERVLGGKSDKKDIARVHTVRV</sequence>
<gene>
    <name evidence="1" type="ORF">PTTW11_02307</name>
</gene>
<dbReference type="AlphaFoldDB" id="A0A6S6VGZ2"/>